<feature type="region of interest" description="Disordered" evidence="1">
    <location>
        <begin position="48"/>
        <end position="73"/>
    </location>
</feature>
<dbReference type="EMBL" id="JARIHO010000046">
    <property type="protein sequence ID" value="KAJ7323546.1"/>
    <property type="molecule type" value="Genomic_DNA"/>
</dbReference>
<comment type="caution">
    <text evidence="2">The sequence shown here is derived from an EMBL/GenBank/DDBJ whole genome shotgun (WGS) entry which is preliminary data.</text>
</comment>
<feature type="region of interest" description="Disordered" evidence="1">
    <location>
        <begin position="137"/>
        <end position="158"/>
    </location>
</feature>
<name>A0AAD6ZJ37_9AGAR</name>
<reference evidence="2" key="1">
    <citation type="submission" date="2023-03" db="EMBL/GenBank/DDBJ databases">
        <title>Massive genome expansion in bonnet fungi (Mycena s.s.) driven by repeated elements and novel gene families across ecological guilds.</title>
        <authorList>
            <consortium name="Lawrence Berkeley National Laboratory"/>
            <person name="Harder C.B."/>
            <person name="Miyauchi S."/>
            <person name="Viragh M."/>
            <person name="Kuo A."/>
            <person name="Thoen E."/>
            <person name="Andreopoulos B."/>
            <person name="Lu D."/>
            <person name="Skrede I."/>
            <person name="Drula E."/>
            <person name="Henrissat B."/>
            <person name="Morin E."/>
            <person name="Kohler A."/>
            <person name="Barry K."/>
            <person name="LaButti K."/>
            <person name="Morin E."/>
            <person name="Salamov A."/>
            <person name="Lipzen A."/>
            <person name="Mereny Z."/>
            <person name="Hegedus B."/>
            <person name="Baldrian P."/>
            <person name="Stursova M."/>
            <person name="Weitz H."/>
            <person name="Taylor A."/>
            <person name="Grigoriev I.V."/>
            <person name="Nagy L.G."/>
            <person name="Martin F."/>
            <person name="Kauserud H."/>
        </authorList>
    </citation>
    <scope>NUCLEOTIDE SEQUENCE</scope>
    <source>
        <strain evidence="2">CBHHK002</strain>
    </source>
</reference>
<protein>
    <submittedName>
        <fullName evidence="2">Uncharacterized protein</fullName>
    </submittedName>
</protein>
<accession>A0AAD6ZJ37</accession>
<feature type="compositionally biased region" description="Basic and acidic residues" evidence="1">
    <location>
        <begin position="140"/>
        <end position="151"/>
    </location>
</feature>
<organism evidence="2 3">
    <name type="scientific">Mycena albidolilacea</name>
    <dbReference type="NCBI Taxonomy" id="1033008"/>
    <lineage>
        <taxon>Eukaryota</taxon>
        <taxon>Fungi</taxon>
        <taxon>Dikarya</taxon>
        <taxon>Basidiomycota</taxon>
        <taxon>Agaricomycotina</taxon>
        <taxon>Agaricomycetes</taxon>
        <taxon>Agaricomycetidae</taxon>
        <taxon>Agaricales</taxon>
        <taxon>Marasmiineae</taxon>
        <taxon>Mycenaceae</taxon>
        <taxon>Mycena</taxon>
    </lineage>
</organism>
<gene>
    <name evidence="2" type="ORF">DFH08DRAFT_817581</name>
</gene>
<evidence type="ECO:0000313" key="2">
    <source>
        <dbReference type="EMBL" id="KAJ7323546.1"/>
    </source>
</evidence>
<feature type="compositionally biased region" description="Basic and acidic residues" evidence="1">
    <location>
        <begin position="49"/>
        <end position="62"/>
    </location>
</feature>
<evidence type="ECO:0000313" key="3">
    <source>
        <dbReference type="Proteomes" id="UP001218218"/>
    </source>
</evidence>
<dbReference type="AlphaFoldDB" id="A0AAD6ZJ37"/>
<dbReference type="Proteomes" id="UP001218218">
    <property type="component" value="Unassembled WGS sequence"/>
</dbReference>
<proteinExistence type="predicted"/>
<evidence type="ECO:0000256" key="1">
    <source>
        <dbReference type="SAM" id="MobiDB-lite"/>
    </source>
</evidence>
<keyword evidence="3" id="KW-1185">Reference proteome</keyword>
<sequence>MSEEWKRTPRQVGLFGVEKKGESNKGNFRERGNEMEWRTNAMSGGWWRSGEEERKEARRTGRTESLPPLSTDQTLAATSSYPEKNAYRLHMYANYARVREHLVPSAENKERRVGSLRSARLWLTFVVGKESLYRTRMGHKGRDGGTWETKIKGGSGLQRRTVRTGARGWWMVEERKEEEKDKEDETYFLLPSPPASTSLVSHAQSRDRWLGVLGVRVYMALKVEPGKGELVQRECGAKGQKRERLNMECGMRKRNDWMESHTTEKRTTEGVGMEEVECGVDWDCNRPKIILPVCGSKREEKTRRMHGERAACPSHPIENVRESASQIFLRESREAIAKNDNEGAPQLWEREGMSEAALGERSYVEITARR</sequence>